<dbReference type="InterPro" id="IPR013517">
    <property type="entry name" value="FG-GAP"/>
</dbReference>
<evidence type="ECO:0000256" key="3">
    <source>
        <dbReference type="ARBA" id="ARBA00022737"/>
    </source>
</evidence>
<dbReference type="Gene3D" id="2.60.40.10">
    <property type="entry name" value="Immunoglobulins"/>
    <property type="match status" value="2"/>
</dbReference>
<dbReference type="SUPFAM" id="SSF51120">
    <property type="entry name" value="beta-Roll"/>
    <property type="match status" value="1"/>
</dbReference>
<keyword evidence="5" id="KW-0472">Membrane</keyword>
<dbReference type="PROSITE" id="PS00330">
    <property type="entry name" value="HEMOLYSIN_CALCIUM"/>
    <property type="match status" value="2"/>
</dbReference>
<evidence type="ECO:0000256" key="1">
    <source>
        <dbReference type="ARBA" id="ARBA00004370"/>
    </source>
</evidence>
<accession>A0A1I4CZB1</accession>
<dbReference type="Gene3D" id="2.150.10.10">
    <property type="entry name" value="Serralysin-like metalloprotease, C-terminal"/>
    <property type="match status" value="1"/>
</dbReference>
<dbReference type="Pfam" id="PF00353">
    <property type="entry name" value="HemolysinCabind"/>
    <property type="match status" value="1"/>
</dbReference>
<dbReference type="InterPro" id="IPR013783">
    <property type="entry name" value="Ig-like_fold"/>
</dbReference>
<dbReference type="NCBIfam" id="TIGR01965">
    <property type="entry name" value="VCBS_repeat"/>
    <property type="match status" value="4"/>
</dbReference>
<evidence type="ECO:0000256" key="4">
    <source>
        <dbReference type="ARBA" id="ARBA00023026"/>
    </source>
</evidence>
<dbReference type="PANTHER" id="PTHR36220">
    <property type="entry name" value="UNNAMED PRODUCT"/>
    <property type="match status" value="1"/>
</dbReference>
<dbReference type="Proteomes" id="UP000199598">
    <property type="component" value="Unassembled WGS sequence"/>
</dbReference>
<dbReference type="PRINTS" id="PR01488">
    <property type="entry name" value="RTXTOXINA"/>
</dbReference>
<evidence type="ECO:0000313" key="7">
    <source>
        <dbReference type="Proteomes" id="UP000199598"/>
    </source>
</evidence>
<dbReference type="PRINTS" id="PR00313">
    <property type="entry name" value="CABNDNGRPT"/>
</dbReference>
<proteinExistence type="predicted"/>
<dbReference type="RefSeq" id="WP_093521778.1">
    <property type="nucleotide sequence ID" value="NZ_FOSK01000010.1"/>
</dbReference>
<name>A0A1I4CZB1_9HYPH</name>
<evidence type="ECO:0000313" key="6">
    <source>
        <dbReference type="EMBL" id="SFK86668.1"/>
    </source>
</evidence>
<keyword evidence="4" id="KW-0843">Virulence</keyword>
<reference evidence="6 7" key="1">
    <citation type="submission" date="2016-10" db="EMBL/GenBank/DDBJ databases">
        <authorList>
            <person name="Varghese N."/>
            <person name="Submissions S."/>
        </authorList>
    </citation>
    <scope>NUCLEOTIDE SEQUENCE [LARGE SCALE GENOMIC DNA]</scope>
    <source>
        <strain evidence="6 7">DSM 16392</strain>
    </source>
</reference>
<sequence>MPNTAPFSYPVQITSSENGVIAVRVFFQDLDLSDTHSLVLKTDEMIGTGTVVSEDTFHYDPGTEFDYLAAGETATDTFSYAITDAAGESSTSTVSITLTGQNDGPVAIAIAKQTDETTAIEIAPEFSDSDSTDNHTYSVDTSGTLGAVTINEDGTFSYDPNGKFDNLDVGETATDTFTYMVTDAAGESSTETVTITVHGKGQGQNTPPITYPVELTSHEDGRIVFRIIFQDPDLGDTHTYSVNTNELDGMLSKTGDGVFEYTPNPVFDYLSNGETGTDTFTYTVTDNHGGSHTSTVTLTIIGENDAPVASAVNVSTTESNSVVVSPVFVDPDTNDTHSFTVDTSSTSGTVTINDDGTFTYDPNGQFNNLNNGEVATDTFSYTVTDSLGGSSTETVTVTVNGESDFAVSPAKLLASDGAAEDNFGRHAQVNDQGVIVVGSHGDDDNGRNSGSVYVYRPNEDGTFVETKLMASDGGRTGAFGENVAINNSGVIAVGAAVPGSNVHGSGLVYVYTPDEDGGYTESKISISQKGILGVHGLHINDNGVIAAANYYGHTDVIYIFTPDGSGGYVEAKLTSPDGFGAEMSFNDDGVVFTGWPNDLARVFTPDGSGGYTEMQLTPPETDNLFGYRGVVRDDGAIVTTGLRAVWIYEPNGQGNYTVTKLNSDRNSTQVATNSSGVIASNYSEDAAVVYVPDGFGNYLQIILRANDSGAGDPFDAFGNDISINEDGVVTVSASHDDDKGQDSGSVYVFVPNEDGNYVGPDGTVYEPSDTAPVIEIFDSTPLTINGSENAEVLKGGVDADTINGHDGDDVISGGSGDDQLSGGAGNDTFKFATGESGHDVITDFEAGAGSFDVIEFESSVFADFDAVMASVEDSGSNVVITIDEDTSITLRGVNVTDLHQDDFTFV</sequence>
<evidence type="ECO:0000256" key="5">
    <source>
        <dbReference type="ARBA" id="ARBA00023136"/>
    </source>
</evidence>
<dbReference type="InterPro" id="IPR001343">
    <property type="entry name" value="Hemolysn_Ca-bd"/>
</dbReference>
<dbReference type="InterPro" id="IPR010221">
    <property type="entry name" value="VCBS_dom"/>
</dbReference>
<gene>
    <name evidence="6" type="ORF">SAMN04488518_110147</name>
</gene>
<dbReference type="InterPro" id="IPR003995">
    <property type="entry name" value="RTX_toxin_determinant-A"/>
</dbReference>
<keyword evidence="2" id="KW-0800">Toxin</keyword>
<protein>
    <submittedName>
        <fullName evidence="6">VCBS repeat-containing protein</fullName>
    </submittedName>
</protein>
<comment type="subcellular location">
    <subcellularLocation>
        <location evidence="1">Membrane</location>
    </subcellularLocation>
</comment>
<dbReference type="Pfam" id="PF17963">
    <property type="entry name" value="Big_9"/>
    <property type="match status" value="4"/>
</dbReference>
<dbReference type="EMBL" id="FOSK01000010">
    <property type="protein sequence ID" value="SFK86668.1"/>
    <property type="molecule type" value="Genomic_DNA"/>
</dbReference>
<dbReference type="NCBIfam" id="NF012211">
    <property type="entry name" value="tand_rpt_95"/>
    <property type="match status" value="3"/>
</dbReference>
<keyword evidence="7" id="KW-1185">Reference proteome</keyword>
<keyword evidence="3" id="KW-0677">Repeat</keyword>
<dbReference type="PANTHER" id="PTHR36220:SF1">
    <property type="entry name" value="GAMMA TUBULIN COMPLEX COMPONENT C-TERMINAL DOMAIN-CONTAINING PROTEIN"/>
    <property type="match status" value="1"/>
</dbReference>
<dbReference type="InterPro" id="IPR011049">
    <property type="entry name" value="Serralysin-like_metalloprot_C"/>
</dbReference>
<evidence type="ECO:0000256" key="2">
    <source>
        <dbReference type="ARBA" id="ARBA00022656"/>
    </source>
</evidence>
<dbReference type="InterPro" id="IPR018511">
    <property type="entry name" value="Hemolysin-typ_Ca-bd_CS"/>
</dbReference>
<dbReference type="Pfam" id="PF14312">
    <property type="entry name" value="FG-GAP_2"/>
    <property type="match status" value="3"/>
</dbReference>
<organism evidence="6 7">
    <name type="scientific">Pseudovibrio ascidiaceicola</name>
    <dbReference type="NCBI Taxonomy" id="285279"/>
    <lineage>
        <taxon>Bacteria</taxon>
        <taxon>Pseudomonadati</taxon>
        <taxon>Pseudomonadota</taxon>
        <taxon>Alphaproteobacteria</taxon>
        <taxon>Hyphomicrobiales</taxon>
        <taxon>Stappiaceae</taxon>
        <taxon>Pseudovibrio</taxon>
    </lineage>
</organism>
<comment type="caution">
    <text evidence="6">The sequence shown here is derived from an EMBL/GenBank/DDBJ whole genome shotgun (WGS) entry which is preliminary data.</text>
</comment>